<feature type="domain" description="Zn(2)-C6 fungal-type" evidence="7">
    <location>
        <begin position="17"/>
        <end position="47"/>
    </location>
</feature>
<evidence type="ECO:0000256" key="4">
    <source>
        <dbReference type="ARBA" id="ARBA00023163"/>
    </source>
</evidence>
<dbReference type="Proteomes" id="UP001194746">
    <property type="component" value="Unassembled WGS sequence"/>
</dbReference>
<dbReference type="SUPFAM" id="SSF57701">
    <property type="entry name" value="Zn2/Cys6 DNA-binding domain"/>
    <property type="match status" value="1"/>
</dbReference>
<dbReference type="GO" id="GO:0045944">
    <property type="term" value="P:positive regulation of transcription by RNA polymerase II"/>
    <property type="evidence" value="ECO:0007669"/>
    <property type="project" value="TreeGrafter"/>
</dbReference>
<dbReference type="PANTHER" id="PTHR37534:SF2">
    <property type="entry name" value="N-ACETYLTRANSFERASE DOMAIN-CONTAINING PROTEIN"/>
    <property type="match status" value="1"/>
</dbReference>
<feature type="region of interest" description="Disordered" evidence="6">
    <location>
        <begin position="59"/>
        <end position="81"/>
    </location>
</feature>
<evidence type="ECO:0000256" key="3">
    <source>
        <dbReference type="ARBA" id="ARBA00023125"/>
    </source>
</evidence>
<evidence type="ECO:0000256" key="1">
    <source>
        <dbReference type="ARBA" id="ARBA00004123"/>
    </source>
</evidence>
<dbReference type="GO" id="GO:0008270">
    <property type="term" value="F:zinc ion binding"/>
    <property type="evidence" value="ECO:0007669"/>
    <property type="project" value="InterPro"/>
</dbReference>
<dbReference type="GO" id="GO:0005634">
    <property type="term" value="C:nucleus"/>
    <property type="evidence" value="ECO:0007669"/>
    <property type="project" value="UniProtKB-SubCell"/>
</dbReference>
<dbReference type="InterPro" id="IPR001138">
    <property type="entry name" value="Zn2Cys6_DnaBD"/>
</dbReference>
<gene>
    <name evidence="8" type="ORF">FE257_009696</name>
</gene>
<dbReference type="AlphaFoldDB" id="A0AAD4GTT2"/>
<dbReference type="PANTHER" id="PTHR37534">
    <property type="entry name" value="TRANSCRIPTIONAL ACTIVATOR PROTEIN UGA3"/>
    <property type="match status" value="1"/>
</dbReference>
<dbReference type="GO" id="GO:0000981">
    <property type="term" value="F:DNA-binding transcription factor activity, RNA polymerase II-specific"/>
    <property type="evidence" value="ECO:0007669"/>
    <property type="project" value="InterPro"/>
</dbReference>
<dbReference type="InterPro" id="IPR021858">
    <property type="entry name" value="Fun_TF"/>
</dbReference>
<evidence type="ECO:0000313" key="9">
    <source>
        <dbReference type="Proteomes" id="UP001194746"/>
    </source>
</evidence>
<evidence type="ECO:0000313" key="8">
    <source>
        <dbReference type="EMBL" id="KAF9887743.1"/>
    </source>
</evidence>
<accession>A0AAD4GTT2</accession>
<dbReference type="SMART" id="SM00066">
    <property type="entry name" value="GAL4"/>
    <property type="match status" value="1"/>
</dbReference>
<keyword evidence="2" id="KW-0805">Transcription regulation</keyword>
<reference evidence="8" key="2">
    <citation type="submission" date="2020-02" db="EMBL/GenBank/DDBJ databases">
        <authorList>
            <person name="Gilchrist C.L.M."/>
            <person name="Chooi Y.-H."/>
        </authorList>
    </citation>
    <scope>NUCLEOTIDE SEQUENCE</scope>
    <source>
        <strain evidence="8">MST-FP2251</strain>
    </source>
</reference>
<dbReference type="GO" id="GO:0000976">
    <property type="term" value="F:transcription cis-regulatory region binding"/>
    <property type="evidence" value="ECO:0007669"/>
    <property type="project" value="TreeGrafter"/>
</dbReference>
<sequence length="566" mass="63222">MNSPGGPARRRLRVTTGCTTCRTRRVKCDEGKPVCRNCAKKSRICKYDNSVAATVHTDSDDRTRRISRQTNSRQESALDTTDHFQIDLGNTGPTPLHTSEGDTGIGNNIEDIEYQNSPPEQILTPADLASIFLQSRPALSPHGLVTQAQSSPNASGTADTNQIEAHAEYPQGLSISSGNLHVRERISLTAVEVSIFRNYVEVVSRWIDSFSRDHPFYSAVPIMALRCPVLMQSCLALSSKQLALKATDDEGHIRENIAIGYYRKAVKMISSLLVDPTCARSDEILASSIILSTYEMFDVVGESFGSHLKGIAFFLQSRQVTGDASGIRGAAYWTWYRHEIWAALQTGRRMFLSESYWEPEPVESFDGLSVEDIANRAIFLFGQCVSCCNDDGLVQTASGDERHYAHDHRAIALDEALENWKRKLPPSMSYFFAERPLDFSGSYEFPFVWFIYPQSAIGYQVYHASKILLSLHSPSTLSGSTGLARIQSLTNRRQIERSREQIFLISNAGVPDTWSLISTQCLFVAGMVTDGVLEREQTLRLIEQCQKSSGRRTLCLADELRKMWSQ</sequence>
<dbReference type="CDD" id="cd00067">
    <property type="entry name" value="GAL4"/>
    <property type="match status" value="1"/>
</dbReference>
<comment type="caution">
    <text evidence="8">The sequence shown here is derived from an EMBL/GenBank/DDBJ whole genome shotgun (WGS) entry which is preliminary data.</text>
</comment>
<dbReference type="PROSITE" id="PS50048">
    <property type="entry name" value="ZN2_CY6_FUNGAL_2"/>
    <property type="match status" value="1"/>
</dbReference>
<evidence type="ECO:0000259" key="7">
    <source>
        <dbReference type="PROSITE" id="PS50048"/>
    </source>
</evidence>
<dbReference type="CDD" id="cd12148">
    <property type="entry name" value="fungal_TF_MHR"/>
    <property type="match status" value="1"/>
</dbReference>
<dbReference type="Pfam" id="PF11951">
    <property type="entry name" value="Fungal_trans_2"/>
    <property type="match status" value="1"/>
</dbReference>
<evidence type="ECO:0000256" key="6">
    <source>
        <dbReference type="SAM" id="MobiDB-lite"/>
    </source>
</evidence>
<keyword evidence="5" id="KW-0539">Nucleus</keyword>
<keyword evidence="4" id="KW-0804">Transcription</keyword>
<evidence type="ECO:0000256" key="5">
    <source>
        <dbReference type="ARBA" id="ARBA00023242"/>
    </source>
</evidence>
<protein>
    <recommendedName>
        <fullName evidence="7">Zn(2)-C6 fungal-type domain-containing protein</fullName>
    </recommendedName>
</protein>
<name>A0AAD4GTT2_ASPNN</name>
<evidence type="ECO:0000256" key="2">
    <source>
        <dbReference type="ARBA" id="ARBA00023015"/>
    </source>
</evidence>
<keyword evidence="3" id="KW-0238">DNA-binding</keyword>
<dbReference type="Gene3D" id="4.10.240.10">
    <property type="entry name" value="Zn(2)-C6 fungal-type DNA-binding domain"/>
    <property type="match status" value="1"/>
</dbReference>
<dbReference type="EMBL" id="VCAU01000057">
    <property type="protein sequence ID" value="KAF9887743.1"/>
    <property type="molecule type" value="Genomic_DNA"/>
</dbReference>
<comment type="subcellular location">
    <subcellularLocation>
        <location evidence="1">Nucleus</location>
    </subcellularLocation>
</comment>
<dbReference type="Pfam" id="PF00172">
    <property type="entry name" value="Zn_clus"/>
    <property type="match status" value="1"/>
</dbReference>
<proteinExistence type="predicted"/>
<keyword evidence="9" id="KW-1185">Reference proteome</keyword>
<dbReference type="InterPro" id="IPR036864">
    <property type="entry name" value="Zn2-C6_fun-type_DNA-bd_sf"/>
</dbReference>
<feature type="compositionally biased region" description="Polar residues" evidence="6">
    <location>
        <begin position="69"/>
        <end position="79"/>
    </location>
</feature>
<reference evidence="8" key="1">
    <citation type="journal article" date="2019" name="Beilstein J. Org. Chem.">
        <title>Nanangenines: drimane sesquiterpenoids as the dominant metabolite cohort of a novel Australian fungus, Aspergillus nanangensis.</title>
        <authorList>
            <person name="Lacey H.J."/>
            <person name="Gilchrist C.L.M."/>
            <person name="Crombie A."/>
            <person name="Kalaitzis J.A."/>
            <person name="Vuong D."/>
            <person name="Rutledge P.J."/>
            <person name="Turner P."/>
            <person name="Pitt J.I."/>
            <person name="Lacey E."/>
            <person name="Chooi Y.H."/>
            <person name="Piggott A.M."/>
        </authorList>
    </citation>
    <scope>NUCLEOTIDE SEQUENCE</scope>
    <source>
        <strain evidence="8">MST-FP2251</strain>
    </source>
</reference>
<dbReference type="PROSITE" id="PS00463">
    <property type="entry name" value="ZN2_CY6_FUNGAL_1"/>
    <property type="match status" value="1"/>
</dbReference>
<organism evidence="8 9">
    <name type="scientific">Aspergillus nanangensis</name>
    <dbReference type="NCBI Taxonomy" id="2582783"/>
    <lineage>
        <taxon>Eukaryota</taxon>
        <taxon>Fungi</taxon>
        <taxon>Dikarya</taxon>
        <taxon>Ascomycota</taxon>
        <taxon>Pezizomycotina</taxon>
        <taxon>Eurotiomycetes</taxon>
        <taxon>Eurotiomycetidae</taxon>
        <taxon>Eurotiales</taxon>
        <taxon>Aspergillaceae</taxon>
        <taxon>Aspergillus</taxon>
        <taxon>Aspergillus subgen. Circumdati</taxon>
    </lineage>
</organism>